<keyword evidence="3" id="KW-1185">Reference proteome</keyword>
<organism evidence="2 3">
    <name type="scientific">Apostasia shenzhenica</name>
    <dbReference type="NCBI Taxonomy" id="1088818"/>
    <lineage>
        <taxon>Eukaryota</taxon>
        <taxon>Viridiplantae</taxon>
        <taxon>Streptophyta</taxon>
        <taxon>Embryophyta</taxon>
        <taxon>Tracheophyta</taxon>
        <taxon>Spermatophyta</taxon>
        <taxon>Magnoliopsida</taxon>
        <taxon>Liliopsida</taxon>
        <taxon>Asparagales</taxon>
        <taxon>Orchidaceae</taxon>
        <taxon>Apostasioideae</taxon>
        <taxon>Apostasia</taxon>
    </lineage>
</organism>
<protein>
    <submittedName>
        <fullName evidence="2">Uncharacterized protein</fullName>
    </submittedName>
</protein>
<proteinExistence type="predicted"/>
<evidence type="ECO:0000256" key="1">
    <source>
        <dbReference type="SAM" id="MobiDB-lite"/>
    </source>
</evidence>
<evidence type="ECO:0000313" key="3">
    <source>
        <dbReference type="Proteomes" id="UP000236161"/>
    </source>
</evidence>
<sequence>MTNQSPPNEFYDTRSISSSPMNSLSAALDLPQAGEFLDEDGTRLGLEIEGRRRGRGNSEAEAIGL</sequence>
<accession>A0A2I0AQ43</accession>
<dbReference type="EMBL" id="KZ451961">
    <property type="protein sequence ID" value="PKA57658.1"/>
    <property type="molecule type" value="Genomic_DNA"/>
</dbReference>
<feature type="compositionally biased region" description="Polar residues" evidence="1">
    <location>
        <begin position="14"/>
        <end position="23"/>
    </location>
</feature>
<name>A0A2I0AQ43_9ASPA</name>
<feature type="region of interest" description="Disordered" evidence="1">
    <location>
        <begin position="1"/>
        <end position="23"/>
    </location>
</feature>
<reference evidence="2 3" key="1">
    <citation type="journal article" date="2017" name="Nature">
        <title>The Apostasia genome and the evolution of orchids.</title>
        <authorList>
            <person name="Zhang G.Q."/>
            <person name="Liu K.W."/>
            <person name="Li Z."/>
            <person name="Lohaus R."/>
            <person name="Hsiao Y.Y."/>
            <person name="Niu S.C."/>
            <person name="Wang J.Y."/>
            <person name="Lin Y.C."/>
            <person name="Xu Q."/>
            <person name="Chen L.J."/>
            <person name="Yoshida K."/>
            <person name="Fujiwara S."/>
            <person name="Wang Z.W."/>
            <person name="Zhang Y.Q."/>
            <person name="Mitsuda N."/>
            <person name="Wang M."/>
            <person name="Liu G.H."/>
            <person name="Pecoraro L."/>
            <person name="Huang H.X."/>
            <person name="Xiao X.J."/>
            <person name="Lin M."/>
            <person name="Wu X.Y."/>
            <person name="Wu W.L."/>
            <person name="Chen Y.Y."/>
            <person name="Chang S.B."/>
            <person name="Sakamoto S."/>
            <person name="Ohme-Takagi M."/>
            <person name="Yagi M."/>
            <person name="Zeng S.J."/>
            <person name="Shen C.Y."/>
            <person name="Yeh C.M."/>
            <person name="Luo Y.B."/>
            <person name="Tsai W.C."/>
            <person name="Van de Peer Y."/>
            <person name="Liu Z.J."/>
        </authorList>
    </citation>
    <scope>NUCLEOTIDE SEQUENCE [LARGE SCALE GENOMIC DNA]</scope>
    <source>
        <strain evidence="3">cv. Shenzhen</strain>
        <tissue evidence="2">Stem</tissue>
    </source>
</reference>
<dbReference type="AlphaFoldDB" id="A0A2I0AQ43"/>
<gene>
    <name evidence="2" type="ORF">AXF42_Ash016704</name>
</gene>
<dbReference type="Proteomes" id="UP000236161">
    <property type="component" value="Unassembled WGS sequence"/>
</dbReference>
<evidence type="ECO:0000313" key="2">
    <source>
        <dbReference type="EMBL" id="PKA57658.1"/>
    </source>
</evidence>